<dbReference type="VEuPathDB" id="VectorBase:GAUT037058"/>
<name>A0A1A9VH52_GLOAU</name>
<evidence type="ECO:0000313" key="1">
    <source>
        <dbReference type="EnsemblMetazoa" id="GAUT037058-PA"/>
    </source>
</evidence>
<organism evidence="1 2">
    <name type="scientific">Glossina austeni</name>
    <name type="common">Savannah tsetse fly</name>
    <dbReference type="NCBI Taxonomy" id="7395"/>
    <lineage>
        <taxon>Eukaryota</taxon>
        <taxon>Metazoa</taxon>
        <taxon>Ecdysozoa</taxon>
        <taxon>Arthropoda</taxon>
        <taxon>Hexapoda</taxon>
        <taxon>Insecta</taxon>
        <taxon>Pterygota</taxon>
        <taxon>Neoptera</taxon>
        <taxon>Endopterygota</taxon>
        <taxon>Diptera</taxon>
        <taxon>Brachycera</taxon>
        <taxon>Muscomorpha</taxon>
        <taxon>Hippoboscoidea</taxon>
        <taxon>Glossinidae</taxon>
        <taxon>Glossina</taxon>
    </lineage>
</organism>
<evidence type="ECO:0000313" key="2">
    <source>
        <dbReference type="Proteomes" id="UP000078200"/>
    </source>
</evidence>
<keyword evidence="2" id="KW-1185">Reference proteome</keyword>
<accession>A0A1A9VH52</accession>
<dbReference type="AlphaFoldDB" id="A0A1A9VH52"/>
<proteinExistence type="predicted"/>
<dbReference type="EnsemblMetazoa" id="GAUT037058-RA">
    <property type="protein sequence ID" value="GAUT037058-PA"/>
    <property type="gene ID" value="GAUT037058"/>
</dbReference>
<dbReference type="Proteomes" id="UP000078200">
    <property type="component" value="Unassembled WGS sequence"/>
</dbReference>
<sequence length="166" mass="18461">MINAFKYNESYIDGWAFSVCSNWKSQSNISEELSFDASHSSSSSSSSSSTSMIYIVVVTSTVQSHPSLFGDLVTEISIHCKMQVDLFTKSHSVGDIMDAAWYIMLTSLECLRKRQSSAPLPNEYILCLCAFVPYVSNHQQQQQPELSLVKANDSHRFGYAAALIPL</sequence>
<reference evidence="1" key="1">
    <citation type="submission" date="2020-05" db="UniProtKB">
        <authorList>
            <consortium name="EnsemblMetazoa"/>
        </authorList>
    </citation>
    <scope>IDENTIFICATION</scope>
    <source>
        <strain evidence="1">TTRI</strain>
    </source>
</reference>
<protein>
    <submittedName>
        <fullName evidence="1">Uncharacterized protein</fullName>
    </submittedName>
</protein>